<reference evidence="2" key="1">
    <citation type="submission" date="2023-04" db="EMBL/GenBank/DDBJ databases">
        <authorList>
            <consortium name="ELIXIR-Norway"/>
        </authorList>
    </citation>
    <scope>NUCLEOTIDE SEQUENCE [LARGE SCALE GENOMIC DNA]</scope>
</reference>
<gene>
    <name evidence="2" type="ORF">MRATA1EN1_LOCUS25547</name>
</gene>
<dbReference type="Proteomes" id="UP001176941">
    <property type="component" value="Chromosome 6"/>
</dbReference>
<sequence>MESSWYTVDAHNLKPSCLLSGGFPQRLKEAFESSKPGRRTRRSLKVRVPLGPRVPGGAAPPADRGGGRGNPPRSAKALSRKEPLICASVAEETRRKTLWVRSPGPWVSAIGVLLELPWADRKRARNSRNRNSRTSQENGPGWSEAQAQHRISQQLLPSAGGRLIYSVRESAAWGPRGVRVWERKH</sequence>
<organism evidence="2 3">
    <name type="scientific">Rangifer tarandus platyrhynchus</name>
    <name type="common">Svalbard reindeer</name>
    <dbReference type="NCBI Taxonomy" id="3082113"/>
    <lineage>
        <taxon>Eukaryota</taxon>
        <taxon>Metazoa</taxon>
        <taxon>Chordata</taxon>
        <taxon>Craniata</taxon>
        <taxon>Vertebrata</taxon>
        <taxon>Euteleostomi</taxon>
        <taxon>Mammalia</taxon>
        <taxon>Eutheria</taxon>
        <taxon>Laurasiatheria</taxon>
        <taxon>Artiodactyla</taxon>
        <taxon>Ruminantia</taxon>
        <taxon>Pecora</taxon>
        <taxon>Cervidae</taxon>
        <taxon>Odocoileinae</taxon>
        <taxon>Rangifer</taxon>
    </lineage>
</organism>
<proteinExistence type="predicted"/>
<evidence type="ECO:0000313" key="2">
    <source>
        <dbReference type="EMBL" id="CAI9176585.1"/>
    </source>
</evidence>
<name>A0ABN8ZT19_RANTA</name>
<dbReference type="EMBL" id="OX459942">
    <property type="protein sequence ID" value="CAI9176585.1"/>
    <property type="molecule type" value="Genomic_DNA"/>
</dbReference>
<feature type="compositionally biased region" description="Low complexity" evidence="1">
    <location>
        <begin position="46"/>
        <end position="63"/>
    </location>
</feature>
<keyword evidence="3" id="KW-1185">Reference proteome</keyword>
<protein>
    <submittedName>
        <fullName evidence="2">Uncharacterized protein</fullName>
    </submittedName>
</protein>
<evidence type="ECO:0000313" key="3">
    <source>
        <dbReference type="Proteomes" id="UP001176941"/>
    </source>
</evidence>
<feature type="region of interest" description="Disordered" evidence="1">
    <location>
        <begin position="124"/>
        <end position="148"/>
    </location>
</feature>
<accession>A0ABN8ZT19</accession>
<feature type="compositionally biased region" description="Basic residues" evidence="1">
    <location>
        <begin position="36"/>
        <end position="45"/>
    </location>
</feature>
<feature type="region of interest" description="Disordered" evidence="1">
    <location>
        <begin position="31"/>
        <end position="80"/>
    </location>
</feature>
<evidence type="ECO:0000256" key="1">
    <source>
        <dbReference type="SAM" id="MobiDB-lite"/>
    </source>
</evidence>